<evidence type="ECO:0000256" key="4">
    <source>
        <dbReference type="ARBA" id="ARBA00022840"/>
    </source>
</evidence>
<sequence>MTKPNGFESLKLRSELLENLPSLGYEHMTTIQAESLPVILKGQDVLARAKTGSGKTAAFALGALNKINPTLPQVQSLILCPTRELANQVTEETRRLAKRIPNVRVLSLCGGHPMGPQIGSLKRGAHIVVGTPGRLLKHLEKETLVLGGVNTLILDEADRMLDMGFTEEIESI</sequence>
<dbReference type="InterPro" id="IPR044742">
    <property type="entry name" value="DEAD/DEAH_RhlB"/>
</dbReference>
<evidence type="ECO:0000313" key="7">
    <source>
        <dbReference type="EMBL" id="SVE19222.1"/>
    </source>
</evidence>
<dbReference type="Pfam" id="PF00270">
    <property type="entry name" value="DEAD"/>
    <property type="match status" value="1"/>
</dbReference>
<dbReference type="GO" id="GO:0005524">
    <property type="term" value="F:ATP binding"/>
    <property type="evidence" value="ECO:0007669"/>
    <property type="project" value="UniProtKB-KW"/>
</dbReference>
<feature type="domain" description="Helicase ATP-binding" evidence="5">
    <location>
        <begin position="36"/>
        <end position="172"/>
    </location>
</feature>
<feature type="non-terminal residue" evidence="7">
    <location>
        <position position="172"/>
    </location>
</feature>
<dbReference type="SUPFAM" id="SSF52540">
    <property type="entry name" value="P-loop containing nucleoside triphosphate hydrolases"/>
    <property type="match status" value="1"/>
</dbReference>
<keyword evidence="3" id="KW-0347">Helicase</keyword>
<dbReference type="GO" id="GO:0003676">
    <property type="term" value="F:nucleic acid binding"/>
    <property type="evidence" value="ECO:0007669"/>
    <property type="project" value="InterPro"/>
</dbReference>
<accession>A0A383BH20</accession>
<dbReference type="GO" id="GO:0005829">
    <property type="term" value="C:cytosol"/>
    <property type="evidence" value="ECO:0007669"/>
    <property type="project" value="TreeGrafter"/>
</dbReference>
<dbReference type="PANTHER" id="PTHR47959">
    <property type="entry name" value="ATP-DEPENDENT RNA HELICASE RHLE-RELATED"/>
    <property type="match status" value="1"/>
</dbReference>
<dbReference type="InterPro" id="IPR027417">
    <property type="entry name" value="P-loop_NTPase"/>
</dbReference>
<dbReference type="PROSITE" id="PS00039">
    <property type="entry name" value="DEAD_ATP_HELICASE"/>
    <property type="match status" value="1"/>
</dbReference>
<dbReference type="InterPro" id="IPR050079">
    <property type="entry name" value="DEAD_box_RNA_helicase"/>
</dbReference>
<dbReference type="InterPro" id="IPR000629">
    <property type="entry name" value="RNA-helicase_DEAD-box_CS"/>
</dbReference>
<organism evidence="7">
    <name type="scientific">marine metagenome</name>
    <dbReference type="NCBI Taxonomy" id="408172"/>
    <lineage>
        <taxon>unclassified sequences</taxon>
        <taxon>metagenomes</taxon>
        <taxon>ecological metagenomes</taxon>
    </lineage>
</organism>
<dbReference type="AlphaFoldDB" id="A0A383BH20"/>
<evidence type="ECO:0000256" key="3">
    <source>
        <dbReference type="ARBA" id="ARBA00022806"/>
    </source>
</evidence>
<dbReference type="CDD" id="cd00268">
    <property type="entry name" value="DEADc"/>
    <property type="match status" value="1"/>
</dbReference>
<evidence type="ECO:0000256" key="1">
    <source>
        <dbReference type="ARBA" id="ARBA00022741"/>
    </source>
</evidence>
<feature type="domain" description="DEAD-box RNA helicase Q" evidence="6">
    <location>
        <begin position="5"/>
        <end position="33"/>
    </location>
</feature>
<dbReference type="Gene3D" id="3.40.50.300">
    <property type="entry name" value="P-loop containing nucleotide triphosphate hydrolases"/>
    <property type="match status" value="1"/>
</dbReference>
<evidence type="ECO:0000256" key="2">
    <source>
        <dbReference type="ARBA" id="ARBA00022801"/>
    </source>
</evidence>
<name>A0A383BH20_9ZZZZ</name>
<dbReference type="PROSITE" id="PS51192">
    <property type="entry name" value="HELICASE_ATP_BIND_1"/>
    <property type="match status" value="1"/>
</dbReference>
<dbReference type="PANTHER" id="PTHR47959:SF1">
    <property type="entry name" value="ATP-DEPENDENT RNA HELICASE DBPA"/>
    <property type="match status" value="1"/>
</dbReference>
<dbReference type="InterPro" id="IPR014014">
    <property type="entry name" value="RNA_helicase_DEAD_Q_motif"/>
</dbReference>
<keyword evidence="4" id="KW-0067">ATP-binding</keyword>
<gene>
    <name evidence="7" type="ORF">METZ01_LOCUS472076</name>
</gene>
<proteinExistence type="predicted"/>
<dbReference type="EMBL" id="UINC01200368">
    <property type="protein sequence ID" value="SVE19222.1"/>
    <property type="molecule type" value="Genomic_DNA"/>
</dbReference>
<evidence type="ECO:0000259" key="6">
    <source>
        <dbReference type="PROSITE" id="PS51195"/>
    </source>
</evidence>
<dbReference type="PROSITE" id="PS51195">
    <property type="entry name" value="Q_MOTIF"/>
    <property type="match status" value="1"/>
</dbReference>
<reference evidence="7" key="1">
    <citation type="submission" date="2018-05" db="EMBL/GenBank/DDBJ databases">
        <authorList>
            <person name="Lanie J.A."/>
            <person name="Ng W.-L."/>
            <person name="Kazmierczak K.M."/>
            <person name="Andrzejewski T.M."/>
            <person name="Davidsen T.M."/>
            <person name="Wayne K.J."/>
            <person name="Tettelin H."/>
            <person name="Glass J.I."/>
            <person name="Rusch D."/>
            <person name="Podicherti R."/>
            <person name="Tsui H.-C.T."/>
            <person name="Winkler M.E."/>
        </authorList>
    </citation>
    <scope>NUCLEOTIDE SEQUENCE</scope>
</reference>
<evidence type="ECO:0000259" key="5">
    <source>
        <dbReference type="PROSITE" id="PS51192"/>
    </source>
</evidence>
<protein>
    <recommendedName>
        <fullName evidence="8">Helicase ATP-binding domain-containing protein</fullName>
    </recommendedName>
</protein>
<evidence type="ECO:0008006" key="8">
    <source>
        <dbReference type="Google" id="ProtNLM"/>
    </source>
</evidence>
<keyword evidence="2" id="KW-0378">Hydrolase</keyword>
<dbReference type="GO" id="GO:0003724">
    <property type="term" value="F:RNA helicase activity"/>
    <property type="evidence" value="ECO:0007669"/>
    <property type="project" value="InterPro"/>
</dbReference>
<dbReference type="InterPro" id="IPR014001">
    <property type="entry name" value="Helicase_ATP-bd"/>
</dbReference>
<dbReference type="GO" id="GO:0016787">
    <property type="term" value="F:hydrolase activity"/>
    <property type="evidence" value="ECO:0007669"/>
    <property type="project" value="UniProtKB-KW"/>
</dbReference>
<keyword evidence="1" id="KW-0547">Nucleotide-binding</keyword>
<dbReference type="SMART" id="SM00487">
    <property type="entry name" value="DEXDc"/>
    <property type="match status" value="1"/>
</dbReference>
<dbReference type="InterPro" id="IPR011545">
    <property type="entry name" value="DEAD/DEAH_box_helicase_dom"/>
</dbReference>